<organism evidence="4 5">
    <name type="scientific">Brassica napus</name>
    <name type="common">Rape</name>
    <dbReference type="NCBI Taxonomy" id="3708"/>
    <lineage>
        <taxon>Eukaryota</taxon>
        <taxon>Viridiplantae</taxon>
        <taxon>Streptophyta</taxon>
        <taxon>Embryophyta</taxon>
        <taxon>Tracheophyta</taxon>
        <taxon>Spermatophyta</taxon>
        <taxon>Magnoliopsida</taxon>
        <taxon>eudicotyledons</taxon>
        <taxon>Gunneridae</taxon>
        <taxon>Pentapetalae</taxon>
        <taxon>rosids</taxon>
        <taxon>malvids</taxon>
        <taxon>Brassicales</taxon>
        <taxon>Brassicaceae</taxon>
        <taxon>Brassiceae</taxon>
        <taxon>Brassica</taxon>
    </lineage>
</organism>
<dbReference type="InterPro" id="IPR002213">
    <property type="entry name" value="UDP_glucos_trans"/>
</dbReference>
<comment type="caution">
    <text evidence="4">The sequence shown here is derived from an EMBL/GenBank/DDBJ whole genome shotgun (WGS) entry which is preliminary data.</text>
</comment>
<keyword evidence="5" id="KW-1185">Reference proteome</keyword>
<accession>A0ABQ8BEA3</accession>
<sequence>MVARSWHRNWLEEILNSTKDQPPKIPYPFLCLPVMSIIKIALVCGRRENDWLTPCRDPFPVCLERTCTVASGSDVIMSSDLSTINHRHHNHTRVIHVPSFPLSRRNCLFHQTFQYNNKKTSNVNHQRFWQSRSLSVACFKNKQLIEITAGLEASGASFIWVVRKSTGDYDKEEWLPKGFEDRTKEKGMVIRGWAPQVLILEHQATGGFMTHCGWNLLLEGVAAGLPMVTWPIGAEQFYNEKLVTQVLRTGVSIGATKHVRNMGDEIISREKVEKAVREVLAWGEEEERRIRIKKLAEMAKAAVAEGGSSFNDLNNFIHEFSS</sequence>
<dbReference type="SUPFAM" id="SSF53756">
    <property type="entry name" value="UDP-Glycosyltransferase/glycogen phosphorylase"/>
    <property type="match status" value="1"/>
</dbReference>
<dbReference type="CDD" id="cd03784">
    <property type="entry name" value="GT1_Gtf-like"/>
    <property type="match status" value="1"/>
</dbReference>
<keyword evidence="2" id="KW-0328">Glycosyltransferase</keyword>
<gene>
    <name evidence="4" type="ORF">HID58_042657</name>
</gene>
<evidence type="ECO:0008006" key="6">
    <source>
        <dbReference type="Google" id="ProtNLM"/>
    </source>
</evidence>
<dbReference type="Proteomes" id="UP000824890">
    <property type="component" value="Unassembled WGS sequence"/>
</dbReference>
<protein>
    <recommendedName>
        <fullName evidence="6">UDP-glycosyltransferases domain-containing protein</fullName>
    </recommendedName>
</protein>
<dbReference type="Gene3D" id="3.40.50.2000">
    <property type="entry name" value="Glycogen Phosphorylase B"/>
    <property type="match status" value="1"/>
</dbReference>
<dbReference type="EMBL" id="JAGKQM010000011">
    <property type="protein sequence ID" value="KAH0903154.1"/>
    <property type="molecule type" value="Genomic_DNA"/>
</dbReference>
<evidence type="ECO:0000256" key="2">
    <source>
        <dbReference type="ARBA" id="ARBA00022676"/>
    </source>
</evidence>
<dbReference type="Pfam" id="PF00201">
    <property type="entry name" value="UDPGT"/>
    <property type="match status" value="1"/>
</dbReference>
<evidence type="ECO:0000313" key="4">
    <source>
        <dbReference type="EMBL" id="KAH0903154.1"/>
    </source>
</evidence>
<evidence type="ECO:0000256" key="1">
    <source>
        <dbReference type="ARBA" id="ARBA00009995"/>
    </source>
</evidence>
<name>A0ABQ8BEA3_BRANA</name>
<proteinExistence type="inferred from homology"/>
<reference evidence="4 5" key="1">
    <citation type="submission" date="2021-05" db="EMBL/GenBank/DDBJ databases">
        <title>Genome Assembly of Synthetic Allotetraploid Brassica napus Reveals Homoeologous Exchanges between Subgenomes.</title>
        <authorList>
            <person name="Davis J.T."/>
        </authorList>
    </citation>
    <scope>NUCLEOTIDE SEQUENCE [LARGE SCALE GENOMIC DNA]</scope>
    <source>
        <strain evidence="5">cv. Da-Ae</strain>
        <tissue evidence="4">Seedling</tissue>
    </source>
</reference>
<keyword evidence="3" id="KW-0808">Transferase</keyword>
<dbReference type="PANTHER" id="PTHR48047">
    <property type="entry name" value="GLYCOSYLTRANSFERASE"/>
    <property type="match status" value="1"/>
</dbReference>
<evidence type="ECO:0000256" key="3">
    <source>
        <dbReference type="ARBA" id="ARBA00022679"/>
    </source>
</evidence>
<evidence type="ECO:0000313" key="5">
    <source>
        <dbReference type="Proteomes" id="UP000824890"/>
    </source>
</evidence>
<dbReference type="PANTHER" id="PTHR48047:SF45">
    <property type="entry name" value="SCOPOLETIN GLUCOSYLTRANSFERASE-LIKE"/>
    <property type="match status" value="1"/>
</dbReference>
<comment type="similarity">
    <text evidence="1">Belongs to the UDP-glycosyltransferase family.</text>
</comment>